<dbReference type="HOGENOM" id="CLU_024804_1_0_1"/>
<gene>
    <name evidence="2" type="ORF">PIIN_03201</name>
</gene>
<dbReference type="SUPFAM" id="SSF50494">
    <property type="entry name" value="Trypsin-like serine proteases"/>
    <property type="match status" value="1"/>
</dbReference>
<evidence type="ECO:0008006" key="4">
    <source>
        <dbReference type="Google" id="ProtNLM"/>
    </source>
</evidence>
<evidence type="ECO:0000256" key="1">
    <source>
        <dbReference type="SAM" id="MobiDB-lite"/>
    </source>
</evidence>
<organism evidence="2 3">
    <name type="scientific">Serendipita indica (strain DSM 11827)</name>
    <name type="common">Root endophyte fungus</name>
    <name type="synonym">Piriformospora indica</name>
    <dbReference type="NCBI Taxonomy" id="1109443"/>
    <lineage>
        <taxon>Eukaryota</taxon>
        <taxon>Fungi</taxon>
        <taxon>Dikarya</taxon>
        <taxon>Basidiomycota</taxon>
        <taxon>Agaricomycotina</taxon>
        <taxon>Agaricomycetes</taxon>
        <taxon>Sebacinales</taxon>
        <taxon>Serendipitaceae</taxon>
        <taxon>Serendipita</taxon>
    </lineage>
</organism>
<sequence length="416" mass="45870">MSRISSAEQGFPTSMSPSASRRHASPAPADPSFRPFSPWSGSIAEFRHPFASTLGLYVAPLKHPYSEGTIGLYLQRNEETPQILALTAAHVIRPPFLYHNAGSKHTDNAQRREEIVNLGGTSYADVTTRIMSRIGTLQGVIASLKRKIRRLKKQQAQGSQSIEVDASLRQAEQYMGTTRRNIEQLDSLHTKVTKFTTNAKQRVIGSVFHVDPIRLSPTLDSSDTGKRFIIDWKMIKINQDASDHTGGWVKEEEYASLMFPHPSDRGEPESEYPQDGLLQISGVVPEEICHSRQRKANGEAAMPVIKNGLTTGTTVGWVNGLDSLVRLYTNYGLECTSFETTVLPYGERGAFSDDGDSGSIILDRGGRIVPLLTGRGGTARDTDVTFATAWYKLEPHIQKTLPGCSLYPPVPNNEDD</sequence>
<proteinExistence type="predicted"/>
<dbReference type="InterPro" id="IPR009003">
    <property type="entry name" value="Peptidase_S1_PA"/>
</dbReference>
<feature type="region of interest" description="Disordered" evidence="1">
    <location>
        <begin position="1"/>
        <end position="31"/>
    </location>
</feature>
<dbReference type="Proteomes" id="UP000007148">
    <property type="component" value="Unassembled WGS sequence"/>
</dbReference>
<dbReference type="OrthoDB" id="5424209at2759"/>
<feature type="compositionally biased region" description="Low complexity" evidence="1">
    <location>
        <begin position="14"/>
        <end position="31"/>
    </location>
</feature>
<dbReference type="InParanoid" id="G4TDA9"/>
<keyword evidence="3" id="KW-1185">Reference proteome</keyword>
<protein>
    <recommendedName>
        <fullName evidence="4">Peptidase S1 domain-containing protein</fullName>
    </recommendedName>
</protein>
<evidence type="ECO:0000313" key="3">
    <source>
        <dbReference type="Proteomes" id="UP000007148"/>
    </source>
</evidence>
<name>G4TDA9_SERID</name>
<dbReference type="STRING" id="1109443.G4TDA9"/>
<reference evidence="2 3" key="1">
    <citation type="journal article" date="2011" name="PLoS Pathog.">
        <title>Endophytic Life Strategies Decoded by Genome and Transcriptome Analyses of the Mutualistic Root Symbiont Piriformospora indica.</title>
        <authorList>
            <person name="Zuccaro A."/>
            <person name="Lahrmann U."/>
            <person name="Guldener U."/>
            <person name="Langen G."/>
            <person name="Pfiffi S."/>
            <person name="Biedenkopf D."/>
            <person name="Wong P."/>
            <person name="Samans B."/>
            <person name="Grimm C."/>
            <person name="Basiewicz M."/>
            <person name="Murat C."/>
            <person name="Martin F."/>
            <person name="Kogel K.H."/>
        </authorList>
    </citation>
    <scope>NUCLEOTIDE SEQUENCE [LARGE SCALE GENOMIC DNA]</scope>
    <source>
        <strain evidence="2 3">DSM 11827</strain>
    </source>
</reference>
<feature type="compositionally biased region" description="Polar residues" evidence="1">
    <location>
        <begin position="1"/>
        <end position="13"/>
    </location>
</feature>
<evidence type="ECO:0000313" key="2">
    <source>
        <dbReference type="EMBL" id="CCA69302.1"/>
    </source>
</evidence>
<dbReference type="AlphaFoldDB" id="G4TDA9"/>
<dbReference type="eggNOG" id="ENOG502SKD3">
    <property type="taxonomic scope" value="Eukaryota"/>
</dbReference>
<dbReference type="EMBL" id="CAFZ01000052">
    <property type="protein sequence ID" value="CCA69302.1"/>
    <property type="molecule type" value="Genomic_DNA"/>
</dbReference>
<accession>G4TDA9</accession>